<dbReference type="CDD" id="cd13835">
    <property type="entry name" value="IHF_A"/>
    <property type="match status" value="1"/>
</dbReference>
<evidence type="ECO:0000256" key="5">
    <source>
        <dbReference type="ARBA" id="ARBA00023125"/>
    </source>
</evidence>
<evidence type="ECO:0000256" key="4">
    <source>
        <dbReference type="ARBA" id="ARBA00023015"/>
    </source>
</evidence>
<keyword evidence="5" id="KW-0238">DNA-binding</keyword>
<protein>
    <recommendedName>
        <fullName evidence="2">Integration host factor subunit alpha</fullName>
    </recommendedName>
</protein>
<dbReference type="GO" id="GO:0030527">
    <property type="term" value="F:structural constituent of chromatin"/>
    <property type="evidence" value="ECO:0007669"/>
    <property type="project" value="InterPro"/>
</dbReference>
<dbReference type="AlphaFoldDB" id="A0A7C5EMQ9"/>
<dbReference type="InterPro" id="IPR005684">
    <property type="entry name" value="IHF_alpha"/>
</dbReference>
<dbReference type="PROSITE" id="PS00045">
    <property type="entry name" value="HISTONE_LIKE"/>
    <property type="match status" value="1"/>
</dbReference>
<dbReference type="Gene3D" id="4.10.520.10">
    <property type="entry name" value="IHF-like DNA-binding proteins"/>
    <property type="match status" value="1"/>
</dbReference>
<keyword evidence="3" id="KW-0810">Translation regulation</keyword>
<dbReference type="SUPFAM" id="SSF47729">
    <property type="entry name" value="IHF-like DNA-binding proteins"/>
    <property type="match status" value="1"/>
</dbReference>
<evidence type="ECO:0000256" key="7">
    <source>
        <dbReference type="ARBA" id="ARBA00023172"/>
    </source>
</evidence>
<keyword evidence="6" id="KW-0804">Transcription</keyword>
<dbReference type="GO" id="GO:0009893">
    <property type="term" value="P:positive regulation of metabolic process"/>
    <property type="evidence" value="ECO:0007669"/>
    <property type="project" value="UniProtKB-ARBA"/>
</dbReference>
<dbReference type="EMBL" id="DTKJ01000020">
    <property type="protein sequence ID" value="HGZ11202.1"/>
    <property type="molecule type" value="Genomic_DNA"/>
</dbReference>
<evidence type="ECO:0000256" key="3">
    <source>
        <dbReference type="ARBA" id="ARBA00022845"/>
    </source>
</evidence>
<dbReference type="GO" id="GO:0006355">
    <property type="term" value="P:regulation of DNA-templated transcription"/>
    <property type="evidence" value="ECO:0007669"/>
    <property type="project" value="InterPro"/>
</dbReference>
<dbReference type="InterPro" id="IPR010992">
    <property type="entry name" value="IHF-like_DNA-bd_dom_sf"/>
</dbReference>
<proteinExistence type="inferred from homology"/>
<evidence type="ECO:0000256" key="1">
    <source>
        <dbReference type="ARBA" id="ARBA00010529"/>
    </source>
</evidence>
<organism evidence="9">
    <name type="scientific">Desulfobacca acetoxidans</name>
    <dbReference type="NCBI Taxonomy" id="60893"/>
    <lineage>
        <taxon>Bacteria</taxon>
        <taxon>Pseudomonadati</taxon>
        <taxon>Thermodesulfobacteriota</taxon>
        <taxon>Desulfobaccia</taxon>
        <taxon>Desulfobaccales</taxon>
        <taxon>Desulfobaccaceae</taxon>
        <taxon>Desulfobacca</taxon>
    </lineage>
</organism>
<comment type="caution">
    <text evidence="9">The sequence shown here is derived from an EMBL/GenBank/DDBJ whole genome shotgun (WGS) entry which is preliminary data.</text>
</comment>
<reference evidence="9" key="1">
    <citation type="journal article" date="2020" name="mSystems">
        <title>Genome- and Community-Level Interaction Insights into Carbon Utilization and Element Cycling Functions of Hydrothermarchaeota in Hydrothermal Sediment.</title>
        <authorList>
            <person name="Zhou Z."/>
            <person name="Liu Y."/>
            <person name="Xu W."/>
            <person name="Pan J."/>
            <person name="Luo Z.H."/>
            <person name="Li M."/>
        </authorList>
    </citation>
    <scope>NUCLEOTIDE SEQUENCE [LARGE SCALE GENOMIC DNA]</scope>
    <source>
        <strain evidence="9">SpSt-853</strain>
    </source>
</reference>
<dbReference type="GO" id="GO:0006310">
    <property type="term" value="P:DNA recombination"/>
    <property type="evidence" value="ECO:0007669"/>
    <property type="project" value="UniProtKB-KW"/>
</dbReference>
<name>A0A7C5EMQ9_9BACT</name>
<accession>A0A7C5EMQ9</accession>
<sequence>MALTKEKLINRLQTQVGLSKQESRAVVERVLSIIKNTLANGEDLLISGFGKFSVRHKNARRGRNPQTKENLILRARKVVVFKTSGVLRHRINGTRSY</sequence>
<dbReference type="GO" id="GO:0005829">
    <property type="term" value="C:cytosol"/>
    <property type="evidence" value="ECO:0007669"/>
    <property type="project" value="TreeGrafter"/>
</dbReference>
<dbReference type="GO" id="GO:0006417">
    <property type="term" value="P:regulation of translation"/>
    <property type="evidence" value="ECO:0007669"/>
    <property type="project" value="UniProtKB-KW"/>
</dbReference>
<keyword evidence="4" id="KW-0805">Transcription regulation</keyword>
<keyword evidence="7" id="KW-0233">DNA recombination</keyword>
<dbReference type="PANTHER" id="PTHR33175:SF2">
    <property type="entry name" value="INTEGRATION HOST FACTOR SUBUNIT ALPHA"/>
    <property type="match status" value="1"/>
</dbReference>
<evidence type="ECO:0000313" key="9">
    <source>
        <dbReference type="EMBL" id="HGZ11202.1"/>
    </source>
</evidence>
<evidence type="ECO:0000256" key="6">
    <source>
        <dbReference type="ARBA" id="ARBA00023163"/>
    </source>
</evidence>
<dbReference type="GO" id="GO:0003677">
    <property type="term" value="F:DNA binding"/>
    <property type="evidence" value="ECO:0007669"/>
    <property type="project" value="UniProtKB-KW"/>
</dbReference>
<dbReference type="InterPro" id="IPR020816">
    <property type="entry name" value="Histone-like_DNA-bd_CS"/>
</dbReference>
<evidence type="ECO:0000256" key="2">
    <source>
        <dbReference type="ARBA" id="ARBA00018329"/>
    </source>
</evidence>
<dbReference type="Pfam" id="PF00216">
    <property type="entry name" value="Bac_DNA_binding"/>
    <property type="match status" value="1"/>
</dbReference>
<dbReference type="PANTHER" id="PTHR33175">
    <property type="entry name" value="DNA-BINDING PROTEIN HU"/>
    <property type="match status" value="1"/>
</dbReference>
<comment type="similarity">
    <text evidence="1 8">Belongs to the bacterial histone-like protein family.</text>
</comment>
<evidence type="ECO:0000256" key="8">
    <source>
        <dbReference type="RuleBase" id="RU003939"/>
    </source>
</evidence>
<gene>
    <name evidence="9" type="ORF">ENW48_03170</name>
</gene>
<dbReference type="PRINTS" id="PR01727">
    <property type="entry name" value="DNABINDINGHU"/>
</dbReference>
<dbReference type="InterPro" id="IPR000119">
    <property type="entry name" value="Hist_DNA-bd"/>
</dbReference>
<dbReference type="SMART" id="SM00411">
    <property type="entry name" value="BHL"/>
    <property type="match status" value="1"/>
</dbReference>